<comment type="caution">
    <text evidence="1">The sequence shown here is derived from an EMBL/GenBank/DDBJ whole genome shotgun (WGS) entry which is preliminary data.</text>
</comment>
<dbReference type="EMBL" id="CAJVQB010018875">
    <property type="protein sequence ID" value="CAG8789120.1"/>
    <property type="molecule type" value="Genomic_DNA"/>
</dbReference>
<reference evidence="1 2" key="1">
    <citation type="submission" date="2021-06" db="EMBL/GenBank/DDBJ databases">
        <authorList>
            <person name="Kallberg Y."/>
            <person name="Tangrot J."/>
            <person name="Rosling A."/>
        </authorList>
    </citation>
    <scope>NUCLEOTIDE SEQUENCE [LARGE SCALE GENOMIC DNA]</scope>
    <source>
        <strain evidence="1 2">120-4 pot B 10/14</strain>
    </source>
</reference>
<keyword evidence="2" id="KW-1185">Reference proteome</keyword>
<feature type="non-terminal residue" evidence="1">
    <location>
        <position position="42"/>
    </location>
</feature>
<dbReference type="Proteomes" id="UP000789901">
    <property type="component" value="Unassembled WGS sequence"/>
</dbReference>
<accession>A0ABN7VNZ8</accession>
<evidence type="ECO:0000313" key="2">
    <source>
        <dbReference type="Proteomes" id="UP000789901"/>
    </source>
</evidence>
<sequence>MAIRVKELEKALFSSIQSNLEIIGYYNILLNRYEKISLGPNK</sequence>
<gene>
    <name evidence="1" type="ORF">GMARGA_LOCUS20941</name>
</gene>
<proteinExistence type="predicted"/>
<protein>
    <submittedName>
        <fullName evidence="1">9377_t:CDS:1</fullName>
    </submittedName>
</protein>
<organism evidence="1 2">
    <name type="scientific">Gigaspora margarita</name>
    <dbReference type="NCBI Taxonomy" id="4874"/>
    <lineage>
        <taxon>Eukaryota</taxon>
        <taxon>Fungi</taxon>
        <taxon>Fungi incertae sedis</taxon>
        <taxon>Mucoromycota</taxon>
        <taxon>Glomeromycotina</taxon>
        <taxon>Glomeromycetes</taxon>
        <taxon>Diversisporales</taxon>
        <taxon>Gigasporaceae</taxon>
        <taxon>Gigaspora</taxon>
    </lineage>
</organism>
<evidence type="ECO:0000313" key="1">
    <source>
        <dbReference type="EMBL" id="CAG8789120.1"/>
    </source>
</evidence>
<name>A0ABN7VNZ8_GIGMA</name>